<gene>
    <name evidence="2" type="ORF">M422DRAFT_226528</name>
</gene>
<keyword evidence="3" id="KW-1185">Reference proteome</keyword>
<reference evidence="2 3" key="1">
    <citation type="submission" date="2014-06" db="EMBL/GenBank/DDBJ databases">
        <title>Evolutionary Origins and Diversification of the Mycorrhizal Mutualists.</title>
        <authorList>
            <consortium name="DOE Joint Genome Institute"/>
            <consortium name="Mycorrhizal Genomics Consortium"/>
            <person name="Kohler A."/>
            <person name="Kuo A."/>
            <person name="Nagy L.G."/>
            <person name="Floudas D."/>
            <person name="Copeland A."/>
            <person name="Barry K.W."/>
            <person name="Cichocki N."/>
            <person name="Veneault-Fourrey C."/>
            <person name="LaButti K."/>
            <person name="Lindquist E.A."/>
            <person name="Lipzen A."/>
            <person name="Lundell T."/>
            <person name="Morin E."/>
            <person name="Murat C."/>
            <person name="Riley R."/>
            <person name="Ohm R."/>
            <person name="Sun H."/>
            <person name="Tunlid A."/>
            <person name="Henrissat B."/>
            <person name="Grigoriev I.V."/>
            <person name="Hibbett D.S."/>
            <person name="Martin F."/>
        </authorList>
    </citation>
    <scope>NUCLEOTIDE SEQUENCE [LARGE SCALE GENOMIC DNA]</scope>
    <source>
        <strain evidence="2 3">SS14</strain>
    </source>
</reference>
<protein>
    <recommendedName>
        <fullName evidence="1">MACPF domain-containing protein</fullName>
    </recommendedName>
</protein>
<dbReference type="Pfam" id="PF22693">
    <property type="entry name" value="MACPF_1"/>
    <property type="match status" value="1"/>
</dbReference>
<dbReference type="AlphaFoldDB" id="A0A0C9VUW8"/>
<sequence length="517" mass="56735">MQATLTDEQARVEAKARFQDTSITADLPRPSVRVKRAVATGEHQSGDTLNDVIADPVRRNKLIDDNNLLKGIVMTRDGPISSSRECIVRPDTLRAVVNNVSSIETTTVEAEFTKKVMESNYNSVSVKASAPYMTATAEYSESSTWKNDETQKSMYMSSRYLFPQGRIDFSAPGSGLDGVVKLSSGFTNAIQSALGKSSLTDKREALHSVFEEYGHVFRTKVKIGGVLSAHTQETFKRTENETEVKQDVKAGLEAAVKGWGGGVTAGHGNTSSTIITAQNRKLNTNYIVNGGDYTKIQKTDEWIASTDKSEFWRSIEVTEVVPLVDMLPDEVKLEVKQLLKPLLGKWVSVQKVDGTSQLPITIYRPKDPIPSGWFWLGHSADGSKALLVKPTLPYKAGRNPVLTGAHVGEGMTDQPFVDLPRYQFLSTYFGGFVYNTPPGSLLKGLRPDMGLPGRYEMHGENISTAVYVTHPVSAVDPADKCLDLQSAIRVKLPGSGNPPKPTWAVREDMVLFDSQEE</sequence>
<dbReference type="InterPro" id="IPR040971">
    <property type="entry name" value="PlyB_C"/>
</dbReference>
<dbReference type="HOGENOM" id="CLU_039859_0_0_1"/>
<evidence type="ECO:0000313" key="3">
    <source>
        <dbReference type="Proteomes" id="UP000054279"/>
    </source>
</evidence>
<proteinExistence type="predicted"/>
<dbReference type="OrthoDB" id="3269052at2759"/>
<feature type="domain" description="MACPF" evidence="1">
    <location>
        <begin position="28"/>
        <end position="350"/>
    </location>
</feature>
<dbReference type="InterPro" id="IPR020864">
    <property type="entry name" value="MACPF"/>
</dbReference>
<name>A0A0C9VUW8_SPHS4</name>
<evidence type="ECO:0000259" key="1">
    <source>
        <dbReference type="PROSITE" id="PS51412"/>
    </source>
</evidence>
<dbReference type="PROSITE" id="PS51412">
    <property type="entry name" value="MACPF_2"/>
    <property type="match status" value="1"/>
</dbReference>
<organism evidence="2 3">
    <name type="scientific">Sphaerobolus stellatus (strain SS14)</name>
    <dbReference type="NCBI Taxonomy" id="990650"/>
    <lineage>
        <taxon>Eukaryota</taxon>
        <taxon>Fungi</taxon>
        <taxon>Dikarya</taxon>
        <taxon>Basidiomycota</taxon>
        <taxon>Agaricomycotina</taxon>
        <taxon>Agaricomycetes</taxon>
        <taxon>Phallomycetidae</taxon>
        <taxon>Geastrales</taxon>
        <taxon>Sphaerobolaceae</taxon>
        <taxon>Sphaerobolus</taxon>
    </lineage>
</organism>
<dbReference type="Pfam" id="PF18684">
    <property type="entry name" value="PlyB_C"/>
    <property type="match status" value="1"/>
</dbReference>
<accession>A0A0C9VUW8</accession>
<dbReference type="Proteomes" id="UP000054279">
    <property type="component" value="Unassembled WGS sequence"/>
</dbReference>
<dbReference type="InterPro" id="IPR054586">
    <property type="entry name" value="MACPF_1_fungal"/>
</dbReference>
<evidence type="ECO:0000313" key="2">
    <source>
        <dbReference type="EMBL" id="KIJ46809.1"/>
    </source>
</evidence>
<dbReference type="EMBL" id="KN837105">
    <property type="protein sequence ID" value="KIJ46809.1"/>
    <property type="molecule type" value="Genomic_DNA"/>
</dbReference>